<reference evidence="1 13" key="5">
    <citation type="submission" date="2019-04" db="EMBL/GenBank/DDBJ databases">
        <title>Step-wise assembly of the neonatal virome modulated by breast feeding.</title>
        <authorList>
            <person name="Liang G."/>
            <person name="Bushman F."/>
        </authorList>
    </citation>
    <scope>NUCLEOTIDE SEQUENCE [LARGE SCALE GENOMIC DNA]</scope>
    <source>
        <strain evidence="1 13">E3754</strain>
    </source>
</reference>
<evidence type="ECO:0000313" key="2">
    <source>
        <dbReference type="EMBL" id="PTN76791.1"/>
    </source>
</evidence>
<protein>
    <submittedName>
        <fullName evidence="5">Uncharacterized protein</fullName>
    </submittedName>
</protein>
<reference evidence="9 10" key="2">
    <citation type="submission" date="2018-10" db="EMBL/GenBank/DDBJ databases">
        <title>Genotypes and phenotypes of Enterococci isolated from broiler chickens.</title>
        <authorList>
            <person name="Muhammad A.R."/>
            <person name="Diarra M.S."/>
        </authorList>
    </citation>
    <scope>NUCLEOTIDE SEQUENCE [LARGE SCALE GENOMIC DNA]</scope>
    <source>
        <strain evidence="4 10">LIT2 A36'</strain>
        <strain evidence="5 9">P7 C A21</strain>
    </source>
</reference>
<evidence type="ECO:0000313" key="6">
    <source>
        <dbReference type="EMBL" id="RYU32522.1"/>
    </source>
</evidence>
<evidence type="ECO:0000313" key="9">
    <source>
        <dbReference type="Proteomes" id="UP000275941"/>
    </source>
</evidence>
<reference evidence="7 12" key="3">
    <citation type="submission" date="2019-02" db="EMBL/GenBank/DDBJ databases">
        <title>Bacteria dissemination in different level of health care in South Africa: the effectiveness of infections prevention and control.</title>
        <authorList>
            <person name="Shobo C."/>
            <person name="Amoako D.G."/>
            <person name="Allam M."/>
            <person name="Ismail A."/>
            <person name="Bester L.A."/>
            <person name="Essack S.Y."/>
        </authorList>
    </citation>
    <scope>NUCLEOTIDE SEQUENCE [LARGE SCALE GENOMIC DNA]</scope>
    <source>
        <strain evidence="7 12">2SIL2</strain>
    </source>
</reference>
<dbReference type="EMBL" id="PZZH01000001">
    <property type="protein sequence ID" value="PTN76791.1"/>
    <property type="molecule type" value="Genomic_DNA"/>
</dbReference>
<dbReference type="Proteomes" id="UP000429730">
    <property type="component" value="Unassembled WGS sequence"/>
</dbReference>
<evidence type="ECO:0000313" key="7">
    <source>
        <dbReference type="EMBL" id="TKK86353.1"/>
    </source>
</evidence>
<dbReference type="EMBL" id="WVTJ01000011">
    <property type="protein sequence ID" value="MXS52553.1"/>
    <property type="molecule type" value="Genomic_DNA"/>
</dbReference>
<evidence type="ECO:0000313" key="5">
    <source>
        <dbReference type="EMBL" id="ROY46909.1"/>
    </source>
</evidence>
<evidence type="ECO:0000313" key="10">
    <source>
        <dbReference type="Proteomes" id="UP000281488"/>
    </source>
</evidence>
<sequence length="35" mass="4145">MKFFFHGTKKNDKGELESILVENNLVEVLFLVKNY</sequence>
<reference evidence="6 11" key="4">
    <citation type="submission" date="2019-02" db="EMBL/GenBank/DDBJ databases">
        <title>From farm to fork: dissemination of Tn554::fexA-optrA in linezolid-resistant Enterococcus faecalis clones from chicken feces and meat in Tunisia.</title>
        <authorList>
            <person name="Tedim A.P."/>
            <person name="Elghaieb H."/>
            <person name="Abbassi M.S."/>
            <person name="Novais C."/>
            <person name="Hassen A."/>
            <person name="Peixe L."/>
            <person name="Freitas A.R."/>
        </authorList>
    </citation>
    <scope>NUCLEOTIDE SEQUENCE [LARGE SCALE GENOMIC DNA]</scope>
    <source>
        <strain evidence="6 11">728T</strain>
    </source>
</reference>
<gene>
    <name evidence="3" type="ORF">CGZ46_02680</name>
    <name evidence="2" type="ORF">DAI13_03185</name>
    <name evidence="4" type="ORF">EGW16_07995</name>
    <name evidence="5" type="ORF">EGW70_13650</name>
    <name evidence="6" type="ORF">EU507_09110</name>
    <name evidence="7" type="ORF">EY666_08150</name>
    <name evidence="1" type="ORF">GTI81_07505</name>
</gene>
<dbReference type="EMBL" id="RKMZ01000003">
    <property type="protein sequence ID" value="ROX33585.1"/>
    <property type="molecule type" value="Genomic_DNA"/>
</dbReference>
<evidence type="ECO:0000313" key="12">
    <source>
        <dbReference type="Proteomes" id="UP000305511"/>
    </source>
</evidence>
<dbReference type="Proteomes" id="UP000244140">
    <property type="component" value="Unassembled WGS sequence"/>
</dbReference>
<evidence type="ECO:0000313" key="3">
    <source>
        <dbReference type="EMBL" id="QFY91674.1"/>
    </source>
</evidence>
<dbReference type="Proteomes" id="UP000305511">
    <property type="component" value="Unassembled WGS sequence"/>
</dbReference>
<organism evidence="5 9">
    <name type="scientific">Enterococcus faecalis</name>
    <name type="common">Streptococcus faecalis</name>
    <dbReference type="NCBI Taxonomy" id="1351"/>
    <lineage>
        <taxon>Bacteria</taxon>
        <taxon>Bacillati</taxon>
        <taxon>Bacillota</taxon>
        <taxon>Bacilli</taxon>
        <taxon>Lactobacillales</taxon>
        <taxon>Enterococcaceae</taxon>
        <taxon>Enterococcus</taxon>
    </lineage>
</organism>
<reference evidence="3" key="6">
    <citation type="submission" date="2019-07" db="EMBL/GenBank/DDBJ databases">
        <title>Transferable Resistance Gene optrA in Enterococcus faecalis from Swine in Brazil.</title>
        <authorList>
            <person name="Almeida L.M."/>
            <person name="Lebreton F."/>
            <person name="Gaca A."/>
            <person name="Bispo P.M."/>
            <person name="Saavedra J."/>
            <person name="Filsner P."/>
            <person name="Moreno A.M."/>
            <person name="Mamizuka E.M."/>
            <person name="Gilmore M.S."/>
        </authorList>
    </citation>
    <scope>NUCLEOTIDE SEQUENCE</scope>
    <source>
        <strain evidence="3">L15</strain>
    </source>
</reference>
<evidence type="ECO:0000313" key="11">
    <source>
        <dbReference type="Proteomes" id="UP000292223"/>
    </source>
</evidence>
<accession>A0A1G1S9K2</accession>
<proteinExistence type="predicted"/>
<dbReference type="AlphaFoldDB" id="A0A1G1S9K2"/>
<dbReference type="EMBL" id="RKOR01000051">
    <property type="protein sequence ID" value="ROY46909.1"/>
    <property type="molecule type" value="Genomic_DNA"/>
</dbReference>
<evidence type="ECO:0000313" key="13">
    <source>
        <dbReference type="Proteomes" id="UP000429730"/>
    </source>
</evidence>
<evidence type="ECO:0000313" key="4">
    <source>
        <dbReference type="EMBL" id="ROX33585.1"/>
    </source>
</evidence>
<dbReference type="EMBL" id="SIYF01000179">
    <property type="protein sequence ID" value="TKK86353.1"/>
    <property type="molecule type" value="Genomic_DNA"/>
</dbReference>
<evidence type="ECO:0000313" key="1">
    <source>
        <dbReference type="EMBL" id="MXS52553.1"/>
    </source>
</evidence>
<evidence type="ECO:0000313" key="8">
    <source>
        <dbReference type="Proteomes" id="UP000244140"/>
    </source>
</evidence>
<dbReference type="Proteomes" id="UP000275941">
    <property type="component" value="Unassembled WGS sequence"/>
</dbReference>
<dbReference type="EMBL" id="CP042213">
    <property type="protein sequence ID" value="QFY91674.1"/>
    <property type="molecule type" value="Genomic_DNA"/>
</dbReference>
<reference evidence="2 8" key="1">
    <citation type="submission" date="2018-04" db="EMBL/GenBank/DDBJ databases">
        <authorList>
            <person name="Van Tyne D."/>
        </authorList>
    </citation>
    <scope>NUCLEOTIDE SEQUENCE [LARGE SCALE GENOMIC DNA]</scope>
    <source>
        <strain evidence="2 8">B2535</strain>
    </source>
</reference>
<dbReference type="EMBL" id="SEWT01000005">
    <property type="protein sequence ID" value="RYU32522.1"/>
    <property type="molecule type" value="Genomic_DNA"/>
</dbReference>
<dbReference type="Proteomes" id="UP000281488">
    <property type="component" value="Unassembled WGS sequence"/>
</dbReference>
<name>A0A1G1S9K2_ENTFL</name>
<dbReference type="Proteomes" id="UP000292223">
    <property type="component" value="Unassembled WGS sequence"/>
</dbReference>